<keyword evidence="5" id="KW-1185">Reference proteome</keyword>
<dbReference type="RefSeq" id="XP_021885633.1">
    <property type="nucleotide sequence ID" value="XM_022029419.1"/>
</dbReference>
<dbReference type="PANTHER" id="PTHR42748">
    <property type="entry name" value="NITROGEN METABOLITE REPRESSION PROTEIN NMRA FAMILY MEMBER"/>
    <property type="match status" value="1"/>
</dbReference>
<dbReference type="GO" id="GO:0016491">
    <property type="term" value="F:oxidoreductase activity"/>
    <property type="evidence" value="ECO:0007669"/>
    <property type="project" value="UniProtKB-KW"/>
</dbReference>
<organism evidence="4 5">
    <name type="scientific">Lobosporangium transversale</name>
    <dbReference type="NCBI Taxonomy" id="64571"/>
    <lineage>
        <taxon>Eukaryota</taxon>
        <taxon>Fungi</taxon>
        <taxon>Fungi incertae sedis</taxon>
        <taxon>Mucoromycota</taxon>
        <taxon>Mortierellomycotina</taxon>
        <taxon>Mortierellomycetes</taxon>
        <taxon>Mortierellales</taxon>
        <taxon>Mortierellaceae</taxon>
        <taxon>Lobosporangium</taxon>
    </lineage>
</organism>
<evidence type="ECO:0000256" key="2">
    <source>
        <dbReference type="ARBA" id="ARBA00022857"/>
    </source>
</evidence>
<dbReference type="EMBL" id="MCFF01000003">
    <property type="protein sequence ID" value="ORZ27930.1"/>
    <property type="molecule type" value="Genomic_DNA"/>
</dbReference>
<feature type="domain" description="NmrA-like" evidence="3">
    <location>
        <begin position="5"/>
        <end position="64"/>
    </location>
</feature>
<dbReference type="Pfam" id="PF05368">
    <property type="entry name" value="NmrA"/>
    <property type="match status" value="2"/>
</dbReference>
<evidence type="ECO:0000313" key="5">
    <source>
        <dbReference type="Proteomes" id="UP000193648"/>
    </source>
</evidence>
<dbReference type="Gene3D" id="3.40.50.720">
    <property type="entry name" value="NAD(P)-binding Rossmann-like Domain"/>
    <property type="match status" value="2"/>
</dbReference>
<proteinExistence type="inferred from homology"/>
<evidence type="ECO:0000256" key="1">
    <source>
        <dbReference type="ARBA" id="ARBA00006328"/>
    </source>
</evidence>
<dbReference type="OrthoDB" id="10254221at2759"/>
<dbReference type="STRING" id="64571.A0A1Y2H038"/>
<dbReference type="SUPFAM" id="SSF51735">
    <property type="entry name" value="NAD(P)-binding Rossmann-fold domains"/>
    <property type="match status" value="1"/>
</dbReference>
<reference evidence="4 5" key="1">
    <citation type="submission" date="2016-07" db="EMBL/GenBank/DDBJ databases">
        <title>Pervasive Adenine N6-methylation of Active Genes in Fungi.</title>
        <authorList>
            <consortium name="DOE Joint Genome Institute"/>
            <person name="Mondo S.J."/>
            <person name="Dannebaum R.O."/>
            <person name="Kuo R.C."/>
            <person name="Labutti K."/>
            <person name="Haridas S."/>
            <person name="Kuo A."/>
            <person name="Salamov A."/>
            <person name="Ahrendt S.R."/>
            <person name="Lipzen A."/>
            <person name="Sullivan W."/>
            <person name="Andreopoulos W.B."/>
            <person name="Clum A."/>
            <person name="Lindquist E."/>
            <person name="Daum C."/>
            <person name="Ramamoorthy G.K."/>
            <person name="Gryganskyi A."/>
            <person name="Culley D."/>
            <person name="Magnuson J.K."/>
            <person name="James T.Y."/>
            <person name="O'Malley M.A."/>
            <person name="Stajich J.E."/>
            <person name="Spatafora J.W."/>
            <person name="Visel A."/>
            <person name="Grigoriev I.V."/>
        </authorList>
    </citation>
    <scope>NUCLEOTIDE SEQUENCE [LARGE SCALE GENOMIC DNA]</scope>
    <source>
        <strain evidence="4 5">NRRL 3116</strain>
    </source>
</reference>
<comment type="caution">
    <text evidence="4">The sequence shown here is derived from an EMBL/GenBank/DDBJ whole genome shotgun (WGS) entry which is preliminary data.</text>
</comment>
<gene>
    <name evidence="4" type="ORF">BCR41DRAFT_409859</name>
</gene>
<feature type="domain" description="NmrA-like" evidence="3">
    <location>
        <begin position="67"/>
        <end position="278"/>
    </location>
</feature>
<dbReference type="Proteomes" id="UP000193648">
    <property type="component" value="Unassembled WGS sequence"/>
</dbReference>
<name>A0A1Y2H038_9FUNG</name>
<evidence type="ECO:0000313" key="4">
    <source>
        <dbReference type="EMBL" id="ORZ27930.1"/>
    </source>
</evidence>
<dbReference type="InterPro" id="IPR036291">
    <property type="entry name" value="NAD(P)-bd_dom_sf"/>
</dbReference>
<comment type="similarity">
    <text evidence="1">Belongs to the NmrA-type oxidoreductase family.</text>
</comment>
<protein>
    <submittedName>
        <fullName evidence="4">NmrA family transcriptional regulator</fullName>
    </submittedName>
</protein>
<sequence length="286" mass="31436">MSSSSETLAIFGATGQQGGSVINYVLNHPELSKQFVIRAVTRNPSKPAAQVLQQQGVEVVKGDLLYAKEIIQGKNLADAAVAVAVQYIIFSTVQHAGEVSSGKHSHVHAFNAKANIEKYIRSLPIKSAFFGPSFFYQDFASTFFVPQRQDNGTFTIFNVVSPQSVFEFFDPVADTGKFVGAILAEPDKFEGETLYAAATFCSFEEAAEMISKSTGKTVKYKQVSADEFYQAMPALSSINVHLMLFVEEFGFLGPKGKELAERSTKNIHAKLTTFEEYLQKNPLDLQ</sequence>
<dbReference type="AlphaFoldDB" id="A0A1Y2H038"/>
<dbReference type="InParanoid" id="A0A1Y2H038"/>
<dbReference type="PANTHER" id="PTHR42748:SF11">
    <property type="entry name" value="NMRA-LIKE DOMAIN-CONTAINING PROTEIN"/>
    <property type="match status" value="1"/>
</dbReference>
<evidence type="ECO:0000259" key="3">
    <source>
        <dbReference type="Pfam" id="PF05368"/>
    </source>
</evidence>
<dbReference type="InterPro" id="IPR051164">
    <property type="entry name" value="NmrA-like_oxidored"/>
</dbReference>
<accession>A0A1Y2H038</accession>
<dbReference type="InterPro" id="IPR008030">
    <property type="entry name" value="NmrA-like"/>
</dbReference>
<keyword evidence="2" id="KW-0521">NADP</keyword>
<dbReference type="GeneID" id="33571262"/>
<dbReference type="GO" id="GO:0005634">
    <property type="term" value="C:nucleus"/>
    <property type="evidence" value="ECO:0007669"/>
    <property type="project" value="TreeGrafter"/>
</dbReference>